<accession>A0A8R7UHP5</accession>
<protein>
    <submittedName>
        <fullName evidence="2">Uncharacterized protein</fullName>
    </submittedName>
</protein>
<evidence type="ECO:0000313" key="3">
    <source>
        <dbReference type="Proteomes" id="UP000015106"/>
    </source>
</evidence>
<organism evidence="2 3">
    <name type="scientific">Triticum urartu</name>
    <name type="common">Red wild einkorn</name>
    <name type="synonym">Crithodium urartu</name>
    <dbReference type="NCBI Taxonomy" id="4572"/>
    <lineage>
        <taxon>Eukaryota</taxon>
        <taxon>Viridiplantae</taxon>
        <taxon>Streptophyta</taxon>
        <taxon>Embryophyta</taxon>
        <taxon>Tracheophyta</taxon>
        <taxon>Spermatophyta</taxon>
        <taxon>Magnoliopsida</taxon>
        <taxon>Liliopsida</taxon>
        <taxon>Poales</taxon>
        <taxon>Poaceae</taxon>
        <taxon>BOP clade</taxon>
        <taxon>Pooideae</taxon>
        <taxon>Triticodae</taxon>
        <taxon>Triticeae</taxon>
        <taxon>Triticinae</taxon>
        <taxon>Triticum</taxon>
    </lineage>
</organism>
<dbReference type="Gramene" id="TuG1812G0500003330.01.T01">
    <property type="protein sequence ID" value="TuG1812G0500003330.01.T01.cds375297"/>
    <property type="gene ID" value="TuG1812G0500003330.01"/>
</dbReference>
<keyword evidence="3" id="KW-1185">Reference proteome</keyword>
<reference evidence="2" key="2">
    <citation type="submission" date="2018-03" db="EMBL/GenBank/DDBJ databases">
        <title>The Triticum urartu genome reveals the dynamic nature of wheat genome evolution.</title>
        <authorList>
            <person name="Ling H."/>
            <person name="Ma B."/>
            <person name="Shi X."/>
            <person name="Liu H."/>
            <person name="Dong L."/>
            <person name="Sun H."/>
            <person name="Cao Y."/>
            <person name="Gao Q."/>
            <person name="Zheng S."/>
            <person name="Li Y."/>
            <person name="Yu Y."/>
            <person name="Du H."/>
            <person name="Qi M."/>
            <person name="Li Y."/>
            <person name="Yu H."/>
            <person name="Cui Y."/>
            <person name="Wang N."/>
            <person name="Chen C."/>
            <person name="Wu H."/>
            <person name="Zhao Y."/>
            <person name="Zhang J."/>
            <person name="Li Y."/>
            <person name="Zhou W."/>
            <person name="Zhang B."/>
            <person name="Hu W."/>
            <person name="Eijk M."/>
            <person name="Tang J."/>
            <person name="Witsenboer H."/>
            <person name="Zhao S."/>
            <person name="Li Z."/>
            <person name="Zhang A."/>
            <person name="Wang D."/>
            <person name="Liang C."/>
        </authorList>
    </citation>
    <scope>NUCLEOTIDE SEQUENCE [LARGE SCALE GENOMIC DNA]</scope>
    <source>
        <strain evidence="2">cv. G1812</strain>
    </source>
</reference>
<evidence type="ECO:0000256" key="1">
    <source>
        <dbReference type="SAM" id="MobiDB-lite"/>
    </source>
</evidence>
<dbReference type="AlphaFoldDB" id="A0A8R7UHP5"/>
<proteinExistence type="predicted"/>
<name>A0A8R7UHP5_TRIUA</name>
<dbReference type="Proteomes" id="UP000015106">
    <property type="component" value="Chromosome 5"/>
</dbReference>
<sequence length="103" mass="11032">MAHVAEEGCGRLNRVGGEAVGWIRSTVRLLGGWPDRATAEELQGAHPWLSSPTRGAGGRATWVGGGPWRAPAGHVVGSSSRRIETERRRPPLPGSLKKTCERD</sequence>
<evidence type="ECO:0000313" key="2">
    <source>
        <dbReference type="EnsemblPlants" id="TuG1812G0500003330.01.T01.cds375297"/>
    </source>
</evidence>
<feature type="region of interest" description="Disordered" evidence="1">
    <location>
        <begin position="64"/>
        <end position="103"/>
    </location>
</feature>
<reference evidence="2" key="3">
    <citation type="submission" date="2022-06" db="UniProtKB">
        <authorList>
            <consortium name="EnsemblPlants"/>
        </authorList>
    </citation>
    <scope>IDENTIFICATION</scope>
</reference>
<reference evidence="3" key="1">
    <citation type="journal article" date="2013" name="Nature">
        <title>Draft genome of the wheat A-genome progenitor Triticum urartu.</title>
        <authorList>
            <person name="Ling H.Q."/>
            <person name="Zhao S."/>
            <person name="Liu D."/>
            <person name="Wang J."/>
            <person name="Sun H."/>
            <person name="Zhang C."/>
            <person name="Fan H."/>
            <person name="Li D."/>
            <person name="Dong L."/>
            <person name="Tao Y."/>
            <person name="Gao C."/>
            <person name="Wu H."/>
            <person name="Li Y."/>
            <person name="Cui Y."/>
            <person name="Guo X."/>
            <person name="Zheng S."/>
            <person name="Wang B."/>
            <person name="Yu K."/>
            <person name="Liang Q."/>
            <person name="Yang W."/>
            <person name="Lou X."/>
            <person name="Chen J."/>
            <person name="Feng M."/>
            <person name="Jian J."/>
            <person name="Zhang X."/>
            <person name="Luo G."/>
            <person name="Jiang Y."/>
            <person name="Liu J."/>
            <person name="Wang Z."/>
            <person name="Sha Y."/>
            <person name="Zhang B."/>
            <person name="Wu H."/>
            <person name="Tang D."/>
            <person name="Shen Q."/>
            <person name="Xue P."/>
            <person name="Zou S."/>
            <person name="Wang X."/>
            <person name="Liu X."/>
            <person name="Wang F."/>
            <person name="Yang Y."/>
            <person name="An X."/>
            <person name="Dong Z."/>
            <person name="Zhang K."/>
            <person name="Zhang X."/>
            <person name="Luo M.C."/>
            <person name="Dvorak J."/>
            <person name="Tong Y."/>
            <person name="Wang J."/>
            <person name="Yang H."/>
            <person name="Li Z."/>
            <person name="Wang D."/>
            <person name="Zhang A."/>
            <person name="Wang J."/>
        </authorList>
    </citation>
    <scope>NUCLEOTIDE SEQUENCE</scope>
    <source>
        <strain evidence="3">cv. G1812</strain>
    </source>
</reference>
<dbReference type="EnsemblPlants" id="TuG1812G0500003330.01.T01">
    <property type="protein sequence ID" value="TuG1812G0500003330.01.T01.cds375297"/>
    <property type="gene ID" value="TuG1812G0500003330.01"/>
</dbReference>